<feature type="transmembrane region" description="Helical" evidence="1">
    <location>
        <begin position="36"/>
        <end position="57"/>
    </location>
</feature>
<keyword evidence="1" id="KW-0812">Transmembrane</keyword>
<feature type="transmembrane region" description="Helical" evidence="1">
    <location>
        <begin position="85"/>
        <end position="102"/>
    </location>
</feature>
<accession>A0ABQ9F027</accession>
<dbReference type="InterPro" id="IPR026612">
    <property type="entry name" value="STRA6-like"/>
</dbReference>
<feature type="transmembrane region" description="Helical" evidence="1">
    <location>
        <begin position="132"/>
        <end position="155"/>
    </location>
</feature>
<keyword evidence="1" id="KW-0472">Membrane</keyword>
<proteinExistence type="predicted"/>
<gene>
    <name evidence="2" type="ORF">KUTeg_012593</name>
</gene>
<evidence type="ECO:0000256" key="1">
    <source>
        <dbReference type="SAM" id="Phobius"/>
    </source>
</evidence>
<keyword evidence="1" id="KW-1133">Transmembrane helix</keyword>
<name>A0ABQ9F027_TEGGR</name>
<organism evidence="2 3">
    <name type="scientific">Tegillarca granosa</name>
    <name type="common">Malaysian cockle</name>
    <name type="synonym">Anadara granosa</name>
    <dbReference type="NCBI Taxonomy" id="220873"/>
    <lineage>
        <taxon>Eukaryota</taxon>
        <taxon>Metazoa</taxon>
        <taxon>Spiralia</taxon>
        <taxon>Lophotrochozoa</taxon>
        <taxon>Mollusca</taxon>
        <taxon>Bivalvia</taxon>
        <taxon>Autobranchia</taxon>
        <taxon>Pteriomorphia</taxon>
        <taxon>Arcoida</taxon>
        <taxon>Arcoidea</taxon>
        <taxon>Arcidae</taxon>
        <taxon>Tegillarca</taxon>
    </lineage>
</organism>
<evidence type="ECO:0000313" key="3">
    <source>
        <dbReference type="Proteomes" id="UP001217089"/>
    </source>
</evidence>
<protein>
    <submittedName>
        <fullName evidence="2">Uncharacterized protein</fullName>
    </submittedName>
</protein>
<reference evidence="2 3" key="1">
    <citation type="submission" date="2022-12" db="EMBL/GenBank/DDBJ databases">
        <title>Chromosome-level genome of Tegillarca granosa.</title>
        <authorList>
            <person name="Kim J."/>
        </authorList>
    </citation>
    <scope>NUCLEOTIDE SEQUENCE [LARGE SCALE GENOMIC DNA]</scope>
    <source>
        <strain evidence="2">Teg-2019</strain>
        <tissue evidence="2">Adductor muscle</tissue>
    </source>
</reference>
<sequence>MSFSSILFQLSDSLLSGNGSTQSSEPTCENKIDFYLFYQLLVVPSVLEIGIMSLFVTRKRMCLHVCKGRPGVVTPMNIFEMENRFSFACAFGMIAYLIYQVVLESKYVIPFSGHVGYRDQKKELKNFCILQGFYLCFVAITATCVECVLSALILVHLTSSYRKYLLGLHKGDTVHIPPISEKSNVSLLLGSMRWAGYQVGYVAWGRYQWLL</sequence>
<dbReference type="EMBL" id="JARBDR010000640">
    <property type="protein sequence ID" value="KAJ8310728.1"/>
    <property type="molecule type" value="Genomic_DNA"/>
</dbReference>
<dbReference type="Proteomes" id="UP001217089">
    <property type="component" value="Unassembled WGS sequence"/>
</dbReference>
<keyword evidence="3" id="KW-1185">Reference proteome</keyword>
<evidence type="ECO:0000313" key="2">
    <source>
        <dbReference type="EMBL" id="KAJ8310728.1"/>
    </source>
</evidence>
<comment type="caution">
    <text evidence="2">The sequence shown here is derived from an EMBL/GenBank/DDBJ whole genome shotgun (WGS) entry which is preliminary data.</text>
</comment>
<dbReference type="Pfam" id="PF14752">
    <property type="entry name" value="RBP_receptor"/>
    <property type="match status" value="2"/>
</dbReference>